<protein>
    <recommendedName>
        <fullName evidence="3">Reverse transcriptase domain-containing protein</fullName>
    </recommendedName>
</protein>
<dbReference type="EMBL" id="GG672330">
    <property type="protein sequence ID" value="EER17150.1"/>
    <property type="molecule type" value="Genomic_DNA"/>
</dbReference>
<reference evidence="1 2" key="1">
    <citation type="submission" date="2008-07" db="EMBL/GenBank/DDBJ databases">
        <authorList>
            <person name="El-Sayed N."/>
            <person name="Caler E."/>
            <person name="Inman J."/>
            <person name="Amedeo P."/>
            <person name="Hass B."/>
            <person name="Wortman J."/>
        </authorList>
    </citation>
    <scope>NUCLEOTIDE SEQUENCE [LARGE SCALE GENOMIC DNA]</scope>
    <source>
        <strain evidence="2">ATCC 50983 / TXsc</strain>
    </source>
</reference>
<evidence type="ECO:0000313" key="1">
    <source>
        <dbReference type="EMBL" id="EER17150.1"/>
    </source>
</evidence>
<keyword evidence="2" id="KW-1185">Reference proteome</keyword>
<proteinExistence type="predicted"/>
<evidence type="ECO:0000313" key="2">
    <source>
        <dbReference type="Proteomes" id="UP000007800"/>
    </source>
</evidence>
<dbReference type="InParanoid" id="C5KEL2"/>
<dbReference type="Proteomes" id="UP000007800">
    <property type="component" value="Unassembled WGS sequence"/>
</dbReference>
<sequence length="235" mass="26596">MNVTKLNNELKLSSEKANYNQLNLPTSTTTPPTASWSNWYPRVGRKRVRPIQPTLRTNNLVKKTIHKYTIKDCQSKIPRIINKYRSSITAHAMDIRDAYRATKLGRNLQLLSQINYKGKNWTYTYMGSTDGNSTNPQVLEIIIAHAIGELERLGTYPGVLISYMEDFLYLGGLPEDIDKAIAHFAGYGMHLTTDSLNRPDSNDLLVLGHEICDDGNSQYTLASMGFFTMAHLDHQ</sequence>
<dbReference type="RefSeq" id="XP_002785354.1">
    <property type="nucleotide sequence ID" value="XM_002785308.1"/>
</dbReference>
<organism evidence="2">
    <name type="scientific">Perkinsus marinus (strain ATCC 50983 / TXsc)</name>
    <dbReference type="NCBI Taxonomy" id="423536"/>
    <lineage>
        <taxon>Eukaryota</taxon>
        <taxon>Sar</taxon>
        <taxon>Alveolata</taxon>
        <taxon>Perkinsozoa</taxon>
        <taxon>Perkinsea</taxon>
        <taxon>Perkinsida</taxon>
        <taxon>Perkinsidae</taxon>
        <taxon>Perkinsus</taxon>
    </lineage>
</organism>
<gene>
    <name evidence="1" type="ORF">Pmar_PMAR009585</name>
</gene>
<evidence type="ECO:0008006" key="3">
    <source>
        <dbReference type="Google" id="ProtNLM"/>
    </source>
</evidence>
<dbReference type="GeneID" id="9053272"/>
<dbReference type="OrthoDB" id="422012at2759"/>
<name>C5KEL2_PERM5</name>
<dbReference type="AlphaFoldDB" id="C5KEL2"/>
<accession>C5KEL2</accession>